<protein>
    <submittedName>
        <fullName evidence="1">Uncharacterized protein</fullName>
    </submittedName>
</protein>
<accession>A0A6C0HJQ1</accession>
<dbReference type="EMBL" id="MN739974">
    <property type="protein sequence ID" value="QHT80664.1"/>
    <property type="molecule type" value="Genomic_DNA"/>
</dbReference>
<evidence type="ECO:0000313" key="1">
    <source>
        <dbReference type="EMBL" id="QHT80664.1"/>
    </source>
</evidence>
<organism evidence="1">
    <name type="scientific">viral metagenome</name>
    <dbReference type="NCBI Taxonomy" id="1070528"/>
    <lineage>
        <taxon>unclassified sequences</taxon>
        <taxon>metagenomes</taxon>
        <taxon>organismal metagenomes</taxon>
    </lineage>
</organism>
<proteinExistence type="predicted"/>
<dbReference type="AlphaFoldDB" id="A0A6C0HJQ1"/>
<name>A0A6C0HJQ1_9ZZZZ</name>
<sequence length="91" mass="9985">MSTTIYDASLITQRRMNKAQSGDFLNRIQHATRPQTGYSPALGIYDQSIITTLKNGQMKYYRKQSGCTTVNNGCPCAPIESQNNSGCCGTN</sequence>
<reference evidence="1" key="1">
    <citation type="journal article" date="2020" name="Nature">
        <title>Giant virus diversity and host interactions through global metagenomics.</title>
        <authorList>
            <person name="Schulz F."/>
            <person name="Roux S."/>
            <person name="Paez-Espino D."/>
            <person name="Jungbluth S."/>
            <person name="Walsh D.A."/>
            <person name="Denef V.J."/>
            <person name="McMahon K.D."/>
            <person name="Konstantinidis K.T."/>
            <person name="Eloe-Fadrosh E.A."/>
            <person name="Kyrpides N.C."/>
            <person name="Woyke T."/>
        </authorList>
    </citation>
    <scope>NUCLEOTIDE SEQUENCE</scope>
    <source>
        <strain evidence="1">GVMAG-M-3300023184-121</strain>
    </source>
</reference>